<dbReference type="PANTHER" id="PTHR42760:SF133">
    <property type="entry name" value="3-OXOACYL-[ACYL-CARRIER-PROTEIN] REDUCTASE"/>
    <property type="match status" value="1"/>
</dbReference>
<dbReference type="EMBL" id="CAFBOZ010000115">
    <property type="protein sequence ID" value="CAB5004782.1"/>
    <property type="molecule type" value="Genomic_DNA"/>
</dbReference>
<evidence type="ECO:0000313" key="5">
    <source>
        <dbReference type="EMBL" id="CAB5004782.1"/>
    </source>
</evidence>
<dbReference type="Gene3D" id="3.40.50.720">
    <property type="entry name" value="NAD(P)-binding Rossmann-like Domain"/>
    <property type="match status" value="1"/>
</dbReference>
<dbReference type="SUPFAM" id="SSF51735">
    <property type="entry name" value="NAD(P)-binding Rossmann-fold domains"/>
    <property type="match status" value="1"/>
</dbReference>
<dbReference type="CDD" id="cd05233">
    <property type="entry name" value="SDR_c"/>
    <property type="match status" value="1"/>
</dbReference>
<accession>A0A6J7PQC6</accession>
<dbReference type="InterPro" id="IPR002347">
    <property type="entry name" value="SDR_fam"/>
</dbReference>
<feature type="domain" description="Ketoreductase" evidence="3">
    <location>
        <begin position="7"/>
        <end position="213"/>
    </location>
</feature>
<dbReference type="SMART" id="SM00822">
    <property type="entry name" value="PKS_KR"/>
    <property type="match status" value="1"/>
</dbReference>
<keyword evidence="2" id="KW-0560">Oxidoreductase</keyword>
<comment type="similarity">
    <text evidence="1">Belongs to the short-chain dehydrogenases/reductases (SDR) family.</text>
</comment>
<dbReference type="InterPro" id="IPR057326">
    <property type="entry name" value="KR_dom"/>
</dbReference>
<protein>
    <submittedName>
        <fullName evidence="5">Unannotated protein</fullName>
    </submittedName>
</protein>
<dbReference type="PRINTS" id="PR00080">
    <property type="entry name" value="SDRFAMILY"/>
</dbReference>
<evidence type="ECO:0000256" key="2">
    <source>
        <dbReference type="ARBA" id="ARBA00023002"/>
    </source>
</evidence>
<proteinExistence type="inferred from homology"/>
<organism evidence="5">
    <name type="scientific">freshwater metagenome</name>
    <dbReference type="NCBI Taxonomy" id="449393"/>
    <lineage>
        <taxon>unclassified sequences</taxon>
        <taxon>metagenomes</taxon>
        <taxon>ecological metagenomes</taxon>
    </lineage>
</organism>
<evidence type="ECO:0000313" key="4">
    <source>
        <dbReference type="EMBL" id="CAB4944710.1"/>
    </source>
</evidence>
<dbReference type="FunFam" id="3.40.50.720:FF:000084">
    <property type="entry name" value="Short-chain dehydrogenase reductase"/>
    <property type="match status" value="1"/>
</dbReference>
<dbReference type="GO" id="GO:0016616">
    <property type="term" value="F:oxidoreductase activity, acting on the CH-OH group of donors, NAD or NADP as acceptor"/>
    <property type="evidence" value="ECO:0007669"/>
    <property type="project" value="UniProtKB-ARBA"/>
</dbReference>
<dbReference type="InterPro" id="IPR036291">
    <property type="entry name" value="NAD(P)-bd_dom_sf"/>
</dbReference>
<dbReference type="Pfam" id="PF13561">
    <property type="entry name" value="adh_short_C2"/>
    <property type="match status" value="1"/>
</dbReference>
<name>A0A6J7PQC6_9ZZZZ</name>
<reference evidence="5" key="1">
    <citation type="submission" date="2020-05" db="EMBL/GenBank/DDBJ databases">
        <authorList>
            <person name="Chiriac C."/>
            <person name="Salcher M."/>
            <person name="Ghai R."/>
            <person name="Kavagutti S V."/>
        </authorList>
    </citation>
    <scope>NUCLEOTIDE SEQUENCE</scope>
</reference>
<evidence type="ECO:0000256" key="1">
    <source>
        <dbReference type="ARBA" id="ARBA00006484"/>
    </source>
</evidence>
<evidence type="ECO:0000259" key="3">
    <source>
        <dbReference type="SMART" id="SM00822"/>
    </source>
</evidence>
<gene>
    <name evidence="4" type="ORF">UFOPK3773_01056</name>
    <name evidence="5" type="ORF">UFOPK3992_00908</name>
</gene>
<dbReference type="PANTHER" id="PTHR42760">
    <property type="entry name" value="SHORT-CHAIN DEHYDROGENASES/REDUCTASES FAMILY MEMBER"/>
    <property type="match status" value="1"/>
</dbReference>
<dbReference type="AlphaFoldDB" id="A0A6J7PQC6"/>
<dbReference type="PRINTS" id="PR00081">
    <property type="entry name" value="GDHRDH"/>
</dbReference>
<dbReference type="EMBL" id="CAFBNF010000107">
    <property type="protein sequence ID" value="CAB4944710.1"/>
    <property type="molecule type" value="Genomic_DNA"/>
</dbReference>
<sequence>MSRLADRTVLVTGATGGMGSATVRALAAEGAHVGVADISAELTARLAEEVGGTSLVVDVTSPDSVTAGVEALAAARGTIDVLVNFAGIVDPRRMDEIEPEAWSRVFDVNVRGTWLMCTAVIPHMPRGGSIVNIGSRAGLVGGTTSGASYAASKAAVICFTKSVAKFAAPLGIRANVINPGCIETPMLDHFAPEVVAAMPGQAALGRLGTPAEIAESVIFLATDASSFMTGAQLNVNGGSHM</sequence>